<protein>
    <recommendedName>
        <fullName evidence="3">Gluconate 2-dehydrogenase subunit 3 family protein</fullName>
    </recommendedName>
</protein>
<name>A0A917DJ22_9BACT</name>
<evidence type="ECO:0008006" key="3">
    <source>
        <dbReference type="Google" id="ProtNLM"/>
    </source>
</evidence>
<reference evidence="1" key="2">
    <citation type="submission" date="2020-09" db="EMBL/GenBank/DDBJ databases">
        <authorList>
            <person name="Sun Q."/>
            <person name="Zhou Y."/>
        </authorList>
    </citation>
    <scope>NUCLEOTIDE SEQUENCE</scope>
    <source>
        <strain evidence="1">CGMCC 1.15958</strain>
    </source>
</reference>
<dbReference type="RefSeq" id="WP_188763968.1">
    <property type="nucleotide sequence ID" value="NZ_BMKK01000001.1"/>
</dbReference>
<dbReference type="InterPro" id="IPR027056">
    <property type="entry name" value="Gluconate_2DH_su3"/>
</dbReference>
<keyword evidence="2" id="KW-1185">Reference proteome</keyword>
<dbReference type="Pfam" id="PF13618">
    <property type="entry name" value="Gluconate_2-dh3"/>
    <property type="match status" value="1"/>
</dbReference>
<reference evidence="1" key="1">
    <citation type="journal article" date="2014" name="Int. J. Syst. Evol. Microbiol.">
        <title>Complete genome sequence of Corynebacterium casei LMG S-19264T (=DSM 44701T), isolated from a smear-ripened cheese.</title>
        <authorList>
            <consortium name="US DOE Joint Genome Institute (JGI-PGF)"/>
            <person name="Walter F."/>
            <person name="Albersmeier A."/>
            <person name="Kalinowski J."/>
            <person name="Ruckert C."/>
        </authorList>
    </citation>
    <scope>NUCLEOTIDE SEQUENCE</scope>
    <source>
        <strain evidence="1">CGMCC 1.15958</strain>
    </source>
</reference>
<accession>A0A917DJ22</accession>
<gene>
    <name evidence="1" type="ORF">GCM10011514_03190</name>
</gene>
<organism evidence="1 2">
    <name type="scientific">Emticicia aquatilis</name>
    <dbReference type="NCBI Taxonomy" id="1537369"/>
    <lineage>
        <taxon>Bacteria</taxon>
        <taxon>Pseudomonadati</taxon>
        <taxon>Bacteroidota</taxon>
        <taxon>Cytophagia</taxon>
        <taxon>Cytophagales</taxon>
        <taxon>Leadbetterellaceae</taxon>
        <taxon>Emticicia</taxon>
    </lineage>
</organism>
<evidence type="ECO:0000313" key="1">
    <source>
        <dbReference type="EMBL" id="GGD42576.1"/>
    </source>
</evidence>
<dbReference type="EMBL" id="BMKK01000001">
    <property type="protein sequence ID" value="GGD42576.1"/>
    <property type="molecule type" value="Genomic_DNA"/>
</dbReference>
<dbReference type="AlphaFoldDB" id="A0A917DJ22"/>
<comment type="caution">
    <text evidence="1">The sequence shown here is derived from an EMBL/GenBank/DDBJ whole genome shotgun (WGS) entry which is preliminary data.</text>
</comment>
<proteinExistence type="predicted"/>
<evidence type="ECO:0000313" key="2">
    <source>
        <dbReference type="Proteomes" id="UP000609064"/>
    </source>
</evidence>
<sequence length="197" mass="21980">MNRREYIKNTALALGLGVSGVAFSEIFIACAKDAKLTWKPVFLSPNQAATIAEIAETILPKTRTPGAKELGVPQFIDKMVNDTMDAAGKEKFTKDLEDFDEVCKEKYGKNFVELEPAKREAYLLELEKDNPRSGMNLWGINLEPDAPKPTFYKTVKSLTLFGFYTSESIGKNVLVYDPVPGEYIACMPLKGQNAWNE</sequence>
<dbReference type="Proteomes" id="UP000609064">
    <property type="component" value="Unassembled WGS sequence"/>
</dbReference>